<dbReference type="RefSeq" id="WP_093794115.1">
    <property type="nucleotide sequence ID" value="NZ_CP155571.1"/>
</dbReference>
<dbReference type="Pfam" id="PF01638">
    <property type="entry name" value="HxlR"/>
    <property type="match status" value="1"/>
</dbReference>
<keyword evidence="2" id="KW-0238">DNA-binding</keyword>
<keyword evidence="1" id="KW-0805">Transcription regulation</keyword>
<evidence type="ECO:0000256" key="2">
    <source>
        <dbReference type="ARBA" id="ARBA00023125"/>
    </source>
</evidence>
<evidence type="ECO:0000259" key="4">
    <source>
        <dbReference type="PROSITE" id="PS51118"/>
    </source>
</evidence>
<dbReference type="Gene3D" id="1.10.10.10">
    <property type="entry name" value="Winged helix-like DNA-binding domain superfamily/Winged helix DNA-binding domain"/>
    <property type="match status" value="1"/>
</dbReference>
<evidence type="ECO:0000313" key="6">
    <source>
        <dbReference type="Proteomes" id="UP000216052"/>
    </source>
</evidence>
<dbReference type="InterPro" id="IPR002577">
    <property type="entry name" value="HTH_HxlR"/>
</dbReference>
<dbReference type="PROSITE" id="PS51118">
    <property type="entry name" value="HTH_HXLR"/>
    <property type="match status" value="1"/>
</dbReference>
<keyword evidence="3" id="KW-0804">Transcription</keyword>
<dbReference type="SUPFAM" id="SSF46785">
    <property type="entry name" value="Winged helix' DNA-binding domain"/>
    <property type="match status" value="1"/>
</dbReference>
<dbReference type="InterPro" id="IPR036390">
    <property type="entry name" value="WH_DNA-bd_sf"/>
</dbReference>
<dbReference type="EMBL" id="CP155571">
    <property type="protein sequence ID" value="XFO73863.1"/>
    <property type="molecule type" value="Genomic_DNA"/>
</dbReference>
<proteinExistence type="predicted"/>
<feature type="domain" description="HTH hxlR-type" evidence="4">
    <location>
        <begin position="11"/>
        <end position="110"/>
    </location>
</feature>
<reference evidence="5" key="1">
    <citation type="submission" date="2024-05" db="EMBL/GenBank/DDBJ databases">
        <title>Isolation and characterization of Sporomusa carbonis sp. nov., a carboxydotrophic hydrogenogen in the genus of Sporomusa isolated from a charcoal burning pile.</title>
        <authorList>
            <person name="Boeer T."/>
            <person name="Rosenbaum F."/>
            <person name="Eysell L."/>
            <person name="Mueller V."/>
            <person name="Daniel R."/>
            <person name="Poehlein A."/>
        </authorList>
    </citation>
    <scope>NUCLEOTIDE SEQUENCE [LARGE SCALE GENOMIC DNA]</scope>
    <source>
        <strain evidence="5">DSM 3132</strain>
    </source>
</reference>
<evidence type="ECO:0000313" key="5">
    <source>
        <dbReference type="EMBL" id="XFO73863.1"/>
    </source>
</evidence>
<dbReference type="PANTHER" id="PTHR33204:SF29">
    <property type="entry name" value="TRANSCRIPTIONAL REGULATOR"/>
    <property type="match status" value="1"/>
</dbReference>
<dbReference type="Proteomes" id="UP000216052">
    <property type="component" value="Chromosome"/>
</dbReference>
<name>A0ABZ3J6Y1_SPOA4</name>
<evidence type="ECO:0000256" key="1">
    <source>
        <dbReference type="ARBA" id="ARBA00023015"/>
    </source>
</evidence>
<dbReference type="PANTHER" id="PTHR33204">
    <property type="entry name" value="TRANSCRIPTIONAL REGULATOR, MARR FAMILY"/>
    <property type="match status" value="1"/>
</dbReference>
<evidence type="ECO:0000256" key="3">
    <source>
        <dbReference type="ARBA" id="ARBA00023163"/>
    </source>
</evidence>
<organism evidence="5 6">
    <name type="scientific">Sporomusa acidovorans (strain ATCC 49682 / DSM 3132 / Mol)</name>
    <dbReference type="NCBI Taxonomy" id="1123286"/>
    <lineage>
        <taxon>Bacteria</taxon>
        <taxon>Bacillati</taxon>
        <taxon>Bacillota</taxon>
        <taxon>Negativicutes</taxon>
        <taxon>Selenomonadales</taxon>
        <taxon>Sporomusaceae</taxon>
        <taxon>Sporomusa</taxon>
    </lineage>
</organism>
<accession>A0ABZ3J6Y1</accession>
<keyword evidence="6" id="KW-1185">Reference proteome</keyword>
<protein>
    <recommendedName>
        <fullName evidence="4">HTH hxlR-type domain-containing protein</fullName>
    </recommendedName>
</protein>
<sequence length="125" mass="14523">MESKNAKEWKCPVEVILAMVSGKWKIMIFRELASGKPVRYNQISDNIPHVSAKVLTQQLREMEADGLLRREIFQEIPPRVEYSLTECGLGILKAMMELRKWGYGLKDVDMSKCEECGAYRLYYDE</sequence>
<dbReference type="InterPro" id="IPR036388">
    <property type="entry name" value="WH-like_DNA-bd_sf"/>
</dbReference>
<gene>
    <name evidence="5" type="ORF">SPACI_039710</name>
</gene>